<dbReference type="InterPro" id="IPR015946">
    <property type="entry name" value="KH_dom-like_a/b"/>
</dbReference>
<evidence type="ECO:0000256" key="1">
    <source>
        <dbReference type="ARBA" id="ARBA00007378"/>
    </source>
</evidence>
<dbReference type="Proteomes" id="UP001247620">
    <property type="component" value="Unassembled WGS sequence"/>
</dbReference>
<dbReference type="EMBL" id="JAVDUU010000003">
    <property type="protein sequence ID" value="MDR6943280.1"/>
    <property type="molecule type" value="Genomic_DNA"/>
</dbReference>
<evidence type="ECO:0000313" key="2">
    <source>
        <dbReference type="EMBL" id="MDR6943280.1"/>
    </source>
</evidence>
<comment type="caution">
    <text evidence="2">The sequence shown here is derived from an EMBL/GenBank/DDBJ whole genome shotgun (WGS) entry which is preliminary data.</text>
</comment>
<comment type="similarity">
    <text evidence="1">Belongs to the OsmC/Ohr family.</text>
</comment>
<dbReference type="InterPro" id="IPR003718">
    <property type="entry name" value="OsmC/Ohr_fam"/>
</dbReference>
<name>A0ABU1TDM7_9SPHI</name>
<organism evidence="2 3">
    <name type="scientific">Mucilaginibacter pocheonensis</name>
    <dbReference type="NCBI Taxonomy" id="398050"/>
    <lineage>
        <taxon>Bacteria</taxon>
        <taxon>Pseudomonadati</taxon>
        <taxon>Bacteroidota</taxon>
        <taxon>Sphingobacteriia</taxon>
        <taxon>Sphingobacteriales</taxon>
        <taxon>Sphingobacteriaceae</taxon>
        <taxon>Mucilaginibacter</taxon>
    </lineage>
</organism>
<reference evidence="2 3" key="1">
    <citation type="submission" date="2023-07" db="EMBL/GenBank/DDBJ databases">
        <title>Sorghum-associated microbial communities from plants grown in Nebraska, USA.</title>
        <authorList>
            <person name="Schachtman D."/>
        </authorList>
    </citation>
    <scope>NUCLEOTIDE SEQUENCE [LARGE SCALE GENOMIC DNA]</scope>
    <source>
        <strain evidence="2 3">3262</strain>
    </source>
</reference>
<sequence length="137" mass="14598">MERIYTAVVTAKGGRDGHVNSEDGIIDMDLRAPKAMGGEDGYPNPELLFASAWGSCYLSALGSVGVRDGINVTQATVDVHIHFNKESEASYALSAELHVHIPGVDWDVAQKMADAAHKGCPYSKATRGNIDVKVVAD</sequence>
<proteinExistence type="inferred from homology"/>
<keyword evidence="3" id="KW-1185">Reference proteome</keyword>
<dbReference type="Pfam" id="PF02566">
    <property type="entry name" value="OsmC"/>
    <property type="match status" value="1"/>
</dbReference>
<dbReference type="RefSeq" id="WP_310097258.1">
    <property type="nucleotide sequence ID" value="NZ_JAVDUU010000003.1"/>
</dbReference>
<dbReference type="InterPro" id="IPR019953">
    <property type="entry name" value="OHR"/>
</dbReference>
<dbReference type="Gene3D" id="3.30.300.20">
    <property type="match status" value="1"/>
</dbReference>
<dbReference type="InterPro" id="IPR036102">
    <property type="entry name" value="OsmC/Ohrsf"/>
</dbReference>
<dbReference type="Gene3D" id="2.20.25.10">
    <property type="match status" value="1"/>
</dbReference>
<dbReference type="NCBIfam" id="TIGR03561">
    <property type="entry name" value="organ_hyd_perox"/>
    <property type="match status" value="1"/>
</dbReference>
<dbReference type="PANTHER" id="PTHR33797">
    <property type="entry name" value="ORGANIC HYDROPEROXIDE RESISTANCE PROTEIN-LIKE"/>
    <property type="match status" value="1"/>
</dbReference>
<dbReference type="SUPFAM" id="SSF82784">
    <property type="entry name" value="OsmC-like"/>
    <property type="match status" value="1"/>
</dbReference>
<protein>
    <submittedName>
        <fullName evidence="2">Ohr subfamily peroxiredoxin</fullName>
    </submittedName>
</protein>
<gene>
    <name evidence="2" type="ORF">J2W55_003133</name>
</gene>
<dbReference type="PANTHER" id="PTHR33797:SF2">
    <property type="entry name" value="ORGANIC HYDROPEROXIDE RESISTANCE PROTEIN-LIKE"/>
    <property type="match status" value="1"/>
</dbReference>
<evidence type="ECO:0000313" key="3">
    <source>
        <dbReference type="Proteomes" id="UP001247620"/>
    </source>
</evidence>
<accession>A0ABU1TDM7</accession>